<dbReference type="EMBL" id="AIMH01000038">
    <property type="protein sequence ID" value="EJF96892.1"/>
    <property type="molecule type" value="Genomic_DNA"/>
</dbReference>
<evidence type="ECO:0000313" key="2">
    <source>
        <dbReference type="Proteomes" id="UP000008948"/>
    </source>
</evidence>
<gene>
    <name evidence="1" type="ORF">MEI_01504</name>
</gene>
<dbReference type="InterPro" id="IPR011004">
    <property type="entry name" value="Trimer_LpxA-like_sf"/>
</dbReference>
<protein>
    <recommendedName>
        <fullName evidence="3">UDP-3-O-[3-hydroxymyristoyl] glucosamine N-acyltransferase</fullName>
    </recommendedName>
</protein>
<reference evidence="1 2" key="1">
    <citation type="submission" date="2012-03" db="EMBL/GenBank/DDBJ databases">
        <title>The Genome Sequence of Bartonella vinsonii subsp. arupensis str. Pm136co.</title>
        <authorList>
            <consortium name="The Broad Institute Genome Sequencing Platform"/>
            <consortium name="The Broad Institute Genome Sequencing Center for Infectious Disease"/>
            <person name="Feldgarden M."/>
            <person name="Kirby J."/>
            <person name="Kosoy M."/>
            <person name="Birtles R."/>
            <person name="Probert W.S."/>
            <person name="Chiaraviglio L."/>
            <person name="Young S.K."/>
            <person name="Zeng Q."/>
            <person name="Gargeya S."/>
            <person name="Fitzgerald M."/>
            <person name="Haas B."/>
            <person name="Abouelleil A."/>
            <person name="Alvarado L."/>
            <person name="Arachchi H.M."/>
            <person name="Berlin A."/>
            <person name="Chapman S.B."/>
            <person name="Gearin G."/>
            <person name="Goldberg J."/>
            <person name="Griggs A."/>
            <person name="Gujja S."/>
            <person name="Hansen M."/>
            <person name="Heiman D."/>
            <person name="Howarth C."/>
            <person name="Larimer J."/>
            <person name="Lui A."/>
            <person name="MacDonald P.J.P."/>
            <person name="McCowen C."/>
            <person name="Montmayeur A."/>
            <person name="Murphy C."/>
            <person name="Neiman D."/>
            <person name="Pearson M."/>
            <person name="Priest M."/>
            <person name="Roberts A."/>
            <person name="Saif S."/>
            <person name="Shea T."/>
            <person name="Sisk P."/>
            <person name="Stolte C."/>
            <person name="Sykes S."/>
            <person name="Wortman J."/>
            <person name="Nusbaum C."/>
            <person name="Birren B."/>
        </authorList>
    </citation>
    <scope>NUCLEOTIDE SEQUENCE [LARGE SCALE GENOMIC DNA]</scope>
    <source>
        <strain evidence="1 2">Pm136co</strain>
    </source>
</reference>
<proteinExistence type="predicted"/>
<sequence>MTTITVSKKYELTNETRVSNDHTLYRIKALKDFGDVKAGELGGFIEKEENLSHDGNCWVGNEAYVYDNALVSDNAQIFNYASVFDNATVCDNAKVFDFASIYDNAKISDNALVCGYAFVYKYARVFDNAFVCDKAVIRDKAKVYGNAFVNWYTRVEGNTKLSCASEPYDNACVDLPITKKYELTNESCICDGITLHRIRALKNFDDVKVGDLGGFIEKESNLSHDGNCWVYGDALVLNPGHVSQDARVYNNSVIAGSVYGKACVFGKAIIFDHAHVYGNARIYDHARVINHLHVCENANHGIVMILEKTSDDIETRAYIEQLSHNELRILWLRNKALLNI</sequence>
<accession>A0ABP2QRL8</accession>
<organism evidence="1 2">
    <name type="scientific">Bartonella vinsonii subsp. arupensis Pm136co</name>
    <dbReference type="NCBI Taxonomy" id="1094561"/>
    <lineage>
        <taxon>Bacteria</taxon>
        <taxon>Pseudomonadati</taxon>
        <taxon>Pseudomonadota</taxon>
        <taxon>Alphaproteobacteria</taxon>
        <taxon>Hyphomicrobiales</taxon>
        <taxon>Bartonellaceae</taxon>
        <taxon>Bartonella</taxon>
    </lineage>
</organism>
<comment type="caution">
    <text evidence="1">The sequence shown here is derived from an EMBL/GenBank/DDBJ whole genome shotgun (WGS) entry which is preliminary data.</text>
</comment>
<evidence type="ECO:0000313" key="1">
    <source>
        <dbReference type="EMBL" id="EJF96892.1"/>
    </source>
</evidence>
<dbReference type="SUPFAM" id="SSF51161">
    <property type="entry name" value="Trimeric LpxA-like enzymes"/>
    <property type="match status" value="2"/>
</dbReference>
<dbReference type="Proteomes" id="UP000008948">
    <property type="component" value="Unassembled WGS sequence"/>
</dbReference>
<name>A0ABP2QRL8_BARVI</name>
<evidence type="ECO:0008006" key="3">
    <source>
        <dbReference type="Google" id="ProtNLM"/>
    </source>
</evidence>
<keyword evidence="2" id="KW-1185">Reference proteome</keyword>
<dbReference type="Gene3D" id="2.160.10.10">
    <property type="entry name" value="Hexapeptide repeat proteins"/>
    <property type="match status" value="2"/>
</dbReference>